<evidence type="ECO:0000313" key="2">
    <source>
        <dbReference type="EMBL" id="SDQ19431.1"/>
    </source>
</evidence>
<feature type="transmembrane region" description="Helical" evidence="1">
    <location>
        <begin position="29"/>
        <end position="50"/>
    </location>
</feature>
<keyword evidence="1" id="KW-0472">Membrane</keyword>
<dbReference type="EMBL" id="FNJW01000008">
    <property type="protein sequence ID" value="SDQ19431.1"/>
    <property type="molecule type" value="Genomic_DNA"/>
</dbReference>
<protein>
    <submittedName>
        <fullName evidence="2">Uncharacterized protein</fullName>
    </submittedName>
</protein>
<dbReference type="RefSeq" id="WP_176944084.1">
    <property type="nucleotide sequence ID" value="NZ_CP084916.1"/>
</dbReference>
<evidence type="ECO:0000256" key="1">
    <source>
        <dbReference type="SAM" id="Phobius"/>
    </source>
</evidence>
<keyword evidence="1" id="KW-0812">Transmembrane</keyword>
<reference evidence="3" key="1">
    <citation type="submission" date="2016-10" db="EMBL/GenBank/DDBJ databases">
        <authorList>
            <person name="Varghese N."/>
            <person name="Submissions S."/>
        </authorList>
    </citation>
    <scope>NUCLEOTIDE SEQUENCE [LARGE SCALE GENOMIC DNA]</scope>
    <source>
        <strain evidence="3">MPL-11</strain>
    </source>
</reference>
<name>A0A1H0YWY4_9LACT</name>
<proteinExistence type="predicted"/>
<evidence type="ECO:0000313" key="3">
    <source>
        <dbReference type="Proteomes" id="UP000199481"/>
    </source>
</evidence>
<dbReference type="Proteomes" id="UP000199481">
    <property type="component" value="Unassembled WGS sequence"/>
</dbReference>
<gene>
    <name evidence="2" type="ORF">SAMN04487752_1189</name>
</gene>
<organism evidence="2 3">
    <name type="scientific">Carnobacterium viridans</name>
    <dbReference type="NCBI Taxonomy" id="174587"/>
    <lineage>
        <taxon>Bacteria</taxon>
        <taxon>Bacillati</taxon>
        <taxon>Bacillota</taxon>
        <taxon>Bacilli</taxon>
        <taxon>Lactobacillales</taxon>
        <taxon>Carnobacteriaceae</taxon>
        <taxon>Carnobacterium</taxon>
    </lineage>
</organism>
<accession>A0A1H0YWY4</accession>
<keyword evidence="3" id="KW-1185">Reference proteome</keyword>
<keyword evidence="1" id="KW-1133">Transmembrane helix</keyword>
<sequence>MFNEVTERLISASTLYFWGTDEIDEESKFWYKLFFKAIFFSAIILILGWIF</sequence>
<dbReference type="AlphaFoldDB" id="A0A1H0YWY4"/>